<proteinExistence type="predicted"/>
<reference evidence="1" key="1">
    <citation type="submission" date="2023-10" db="EMBL/GenBank/DDBJ databases">
        <title>Chromosome-level genome of the transformable northern wattle, Acacia crassicarpa.</title>
        <authorList>
            <person name="Massaro I."/>
            <person name="Sinha N.R."/>
            <person name="Poethig S."/>
            <person name="Leichty A.R."/>
        </authorList>
    </citation>
    <scope>NUCLEOTIDE SEQUENCE</scope>
    <source>
        <strain evidence="1">Acra3RX</strain>
        <tissue evidence="1">Leaf</tissue>
    </source>
</reference>
<dbReference type="GO" id="GO:0000226">
    <property type="term" value="P:microtubule cytoskeleton organization"/>
    <property type="evidence" value="ECO:0007669"/>
    <property type="project" value="TreeGrafter"/>
</dbReference>
<dbReference type="PANTHER" id="PTHR21567">
    <property type="entry name" value="CLASP"/>
    <property type="match status" value="1"/>
</dbReference>
<dbReference type="PANTHER" id="PTHR21567:SF9">
    <property type="entry name" value="CLIP-ASSOCIATING PROTEIN"/>
    <property type="match status" value="1"/>
</dbReference>
<dbReference type="EMBL" id="JAWXYG010000012">
    <property type="protein sequence ID" value="KAK4258001.1"/>
    <property type="molecule type" value="Genomic_DNA"/>
</dbReference>
<comment type="caution">
    <text evidence="1">The sequence shown here is derived from an EMBL/GenBank/DDBJ whole genome shotgun (WGS) entry which is preliminary data.</text>
</comment>
<sequence>MCYRMFAETWPECSGRLFSSFDPVIQRLINEEDGGIHRRHASPSVHDRGALLSLSSQSSAPSSLPRYGNFAIVAMDRSSSLSSGASVSSGITQAKSLGKVFQSDFDSCS</sequence>
<evidence type="ECO:0000313" key="2">
    <source>
        <dbReference type="Proteomes" id="UP001293593"/>
    </source>
</evidence>
<dbReference type="GO" id="GO:0005881">
    <property type="term" value="C:cytoplasmic microtubule"/>
    <property type="evidence" value="ECO:0007669"/>
    <property type="project" value="TreeGrafter"/>
</dbReference>
<dbReference type="Proteomes" id="UP001293593">
    <property type="component" value="Unassembled WGS sequence"/>
</dbReference>
<organism evidence="1 2">
    <name type="scientific">Acacia crassicarpa</name>
    <name type="common">northern wattle</name>
    <dbReference type="NCBI Taxonomy" id="499986"/>
    <lineage>
        <taxon>Eukaryota</taxon>
        <taxon>Viridiplantae</taxon>
        <taxon>Streptophyta</taxon>
        <taxon>Embryophyta</taxon>
        <taxon>Tracheophyta</taxon>
        <taxon>Spermatophyta</taxon>
        <taxon>Magnoliopsida</taxon>
        <taxon>eudicotyledons</taxon>
        <taxon>Gunneridae</taxon>
        <taxon>Pentapetalae</taxon>
        <taxon>rosids</taxon>
        <taxon>fabids</taxon>
        <taxon>Fabales</taxon>
        <taxon>Fabaceae</taxon>
        <taxon>Caesalpinioideae</taxon>
        <taxon>mimosoid clade</taxon>
        <taxon>Acacieae</taxon>
        <taxon>Acacia</taxon>
    </lineage>
</organism>
<protein>
    <submittedName>
        <fullName evidence="1">Uncharacterized protein</fullName>
    </submittedName>
</protein>
<keyword evidence="2" id="KW-1185">Reference proteome</keyword>
<dbReference type="AlphaFoldDB" id="A0AAE1IW28"/>
<evidence type="ECO:0000313" key="1">
    <source>
        <dbReference type="EMBL" id="KAK4258001.1"/>
    </source>
</evidence>
<accession>A0AAE1IW28</accession>
<name>A0AAE1IW28_9FABA</name>
<gene>
    <name evidence="1" type="ORF">QN277_007515</name>
</gene>
<dbReference type="GO" id="GO:0008017">
    <property type="term" value="F:microtubule binding"/>
    <property type="evidence" value="ECO:0007669"/>
    <property type="project" value="TreeGrafter"/>
</dbReference>